<organism evidence="3 4">
    <name type="scientific">Hoeflea poritis</name>
    <dbReference type="NCBI Taxonomy" id="2993659"/>
    <lineage>
        <taxon>Bacteria</taxon>
        <taxon>Pseudomonadati</taxon>
        <taxon>Pseudomonadota</taxon>
        <taxon>Alphaproteobacteria</taxon>
        <taxon>Hyphomicrobiales</taxon>
        <taxon>Rhizobiaceae</taxon>
        <taxon>Hoeflea</taxon>
    </lineage>
</organism>
<evidence type="ECO:0000313" key="3">
    <source>
        <dbReference type="EMBL" id="MDA4844211.1"/>
    </source>
</evidence>
<protein>
    <submittedName>
        <fullName evidence="3">VOC family protein</fullName>
    </submittedName>
</protein>
<dbReference type="PROSITE" id="PS00934">
    <property type="entry name" value="GLYOXALASE_I_1"/>
    <property type="match status" value="1"/>
</dbReference>
<dbReference type="CDD" id="cd06587">
    <property type="entry name" value="VOC"/>
    <property type="match status" value="1"/>
</dbReference>
<keyword evidence="4" id="KW-1185">Reference proteome</keyword>
<gene>
    <name evidence="3" type="ORF">OOZ53_02570</name>
</gene>
<keyword evidence="1" id="KW-0479">Metal-binding</keyword>
<sequence>MLKIRNVDHIGIRISDRERSVAFYQLLGFELVADGGFENGHPLVMVHPSGINFNLLGPANARAGENVLMDEDAKYPGITHVALKVESAEAFVSENGIAITGRRDFRGTRTIFIRDPDRNVLELVGPGPAVSELIREHVAENKS</sequence>
<evidence type="ECO:0000313" key="4">
    <source>
        <dbReference type="Proteomes" id="UP001148313"/>
    </source>
</evidence>
<dbReference type="InterPro" id="IPR037523">
    <property type="entry name" value="VOC_core"/>
</dbReference>
<dbReference type="PROSITE" id="PS51819">
    <property type="entry name" value="VOC"/>
    <property type="match status" value="1"/>
</dbReference>
<dbReference type="InterPro" id="IPR004360">
    <property type="entry name" value="Glyas_Fos-R_dOase_dom"/>
</dbReference>
<reference evidence="3" key="1">
    <citation type="submission" date="2022-11" db="EMBL/GenBank/DDBJ databases">
        <title>Hoeflea poritis sp. nov., isolated from scleractinian coral Porites lutea.</title>
        <authorList>
            <person name="Zhang G."/>
            <person name="Wei Q."/>
            <person name="Cai L."/>
        </authorList>
    </citation>
    <scope>NUCLEOTIDE SEQUENCE</scope>
    <source>
        <strain evidence="3">E7-10</strain>
    </source>
</reference>
<proteinExistence type="predicted"/>
<dbReference type="Gene3D" id="3.10.180.10">
    <property type="entry name" value="2,3-Dihydroxybiphenyl 1,2-Dioxygenase, domain 1"/>
    <property type="match status" value="1"/>
</dbReference>
<evidence type="ECO:0000256" key="1">
    <source>
        <dbReference type="ARBA" id="ARBA00022723"/>
    </source>
</evidence>
<evidence type="ECO:0000259" key="2">
    <source>
        <dbReference type="PROSITE" id="PS51819"/>
    </source>
</evidence>
<dbReference type="Pfam" id="PF00903">
    <property type="entry name" value="Glyoxalase"/>
    <property type="match status" value="1"/>
</dbReference>
<dbReference type="RefSeq" id="WP_271087733.1">
    <property type="nucleotide sequence ID" value="NZ_JAPJZH010000001.1"/>
</dbReference>
<dbReference type="EMBL" id="JAPJZH010000001">
    <property type="protein sequence ID" value="MDA4844211.1"/>
    <property type="molecule type" value="Genomic_DNA"/>
</dbReference>
<dbReference type="InterPro" id="IPR029068">
    <property type="entry name" value="Glyas_Bleomycin-R_OHBP_Dase"/>
</dbReference>
<dbReference type="SUPFAM" id="SSF54593">
    <property type="entry name" value="Glyoxalase/Bleomycin resistance protein/Dihydroxybiphenyl dioxygenase"/>
    <property type="match status" value="1"/>
</dbReference>
<dbReference type="InterPro" id="IPR018146">
    <property type="entry name" value="Glyoxalase_1_CS"/>
</dbReference>
<accession>A0ABT4VHM4</accession>
<comment type="caution">
    <text evidence="3">The sequence shown here is derived from an EMBL/GenBank/DDBJ whole genome shotgun (WGS) entry which is preliminary data.</text>
</comment>
<dbReference type="Proteomes" id="UP001148313">
    <property type="component" value="Unassembled WGS sequence"/>
</dbReference>
<name>A0ABT4VHM4_9HYPH</name>
<feature type="domain" description="VOC" evidence="2">
    <location>
        <begin position="6"/>
        <end position="126"/>
    </location>
</feature>